<evidence type="ECO:0000256" key="3">
    <source>
        <dbReference type="SAM" id="MobiDB-lite"/>
    </source>
</evidence>
<dbReference type="InterPro" id="IPR003597">
    <property type="entry name" value="Ig_C1-set"/>
</dbReference>
<dbReference type="SUPFAM" id="SSF48726">
    <property type="entry name" value="Immunoglobulin"/>
    <property type="match status" value="1"/>
</dbReference>
<protein>
    <recommendedName>
        <fullName evidence="4">Ig-like domain-containing protein</fullName>
    </recommendedName>
</protein>
<dbReference type="Ensembl" id="ENSSPUT00000005467.1">
    <property type="protein sequence ID" value="ENSSPUP00000005142.1"/>
    <property type="gene ID" value="ENSSPUG00000003981.1"/>
</dbReference>
<dbReference type="InterPro" id="IPR013783">
    <property type="entry name" value="Ig-like_fold"/>
</dbReference>
<evidence type="ECO:0000313" key="5">
    <source>
        <dbReference type="Ensembl" id="ENSSPUP00000005142.1"/>
    </source>
</evidence>
<dbReference type="SMART" id="SM00407">
    <property type="entry name" value="IGc1"/>
    <property type="match status" value="1"/>
</dbReference>
<sequence>QAKASPTVYLYPPSSEEIEAKSKATLVCLMSDFYPGSVQVTWKADGSTISRGVETTKPSKHSNKSPPHSSYLSLSASDWKGHDKTYTCQVTHNGKTVEKSVKSSE</sequence>
<dbReference type="InterPro" id="IPR003006">
    <property type="entry name" value="Ig/MHC_CS"/>
</dbReference>
<dbReference type="Gene3D" id="2.60.40.10">
    <property type="entry name" value="Immunoglobulins"/>
    <property type="match status" value="1"/>
</dbReference>
<dbReference type="InterPro" id="IPR050160">
    <property type="entry name" value="MHC/Immunoglobulin"/>
</dbReference>
<dbReference type="GeneTree" id="ENSGT00940000153307"/>
<dbReference type="InterPro" id="IPR036179">
    <property type="entry name" value="Ig-like_dom_sf"/>
</dbReference>
<keyword evidence="1" id="KW-1015">Disulfide bond</keyword>
<feature type="region of interest" description="Disordered" evidence="3">
    <location>
        <begin position="50"/>
        <end position="75"/>
    </location>
</feature>
<dbReference type="FunFam" id="2.60.40.10:FF:000283">
    <property type="entry name" value="Immunoglobulin kappa constant"/>
    <property type="match status" value="1"/>
</dbReference>
<dbReference type="Pfam" id="PF07654">
    <property type="entry name" value="C1-set"/>
    <property type="match status" value="1"/>
</dbReference>
<dbReference type="InterPro" id="IPR007110">
    <property type="entry name" value="Ig-like_dom"/>
</dbReference>
<organism evidence="5 6">
    <name type="scientific">Sphenodon punctatus</name>
    <name type="common">Tuatara</name>
    <name type="synonym">Hatteria punctata</name>
    <dbReference type="NCBI Taxonomy" id="8508"/>
    <lineage>
        <taxon>Eukaryota</taxon>
        <taxon>Metazoa</taxon>
        <taxon>Chordata</taxon>
        <taxon>Craniata</taxon>
        <taxon>Vertebrata</taxon>
        <taxon>Euteleostomi</taxon>
        <taxon>Lepidosauria</taxon>
        <taxon>Sphenodontia</taxon>
        <taxon>Sphenodontidae</taxon>
        <taxon>Sphenodon</taxon>
    </lineage>
</organism>
<keyword evidence="2" id="KW-0393">Immunoglobulin domain</keyword>
<evidence type="ECO:0000256" key="2">
    <source>
        <dbReference type="ARBA" id="ARBA00023319"/>
    </source>
</evidence>
<accession>A0A8D0GGQ9</accession>
<dbReference type="AlphaFoldDB" id="A0A8D0GGQ9"/>
<name>A0A8D0GGQ9_SPHPU</name>
<dbReference type="OMA" id="TINSCDW"/>
<dbReference type="PROSITE" id="PS50835">
    <property type="entry name" value="IG_LIKE"/>
    <property type="match status" value="1"/>
</dbReference>
<evidence type="ECO:0000313" key="6">
    <source>
        <dbReference type="Proteomes" id="UP000694392"/>
    </source>
</evidence>
<dbReference type="Proteomes" id="UP000694392">
    <property type="component" value="Unplaced"/>
</dbReference>
<reference evidence="5" key="1">
    <citation type="submission" date="2025-08" db="UniProtKB">
        <authorList>
            <consortium name="Ensembl"/>
        </authorList>
    </citation>
    <scope>IDENTIFICATION</scope>
</reference>
<dbReference type="PANTHER" id="PTHR19944:SF98">
    <property type="entry name" value="IG-LIKE DOMAIN-CONTAINING PROTEIN"/>
    <property type="match status" value="1"/>
</dbReference>
<keyword evidence="6" id="KW-1185">Reference proteome</keyword>
<feature type="domain" description="Ig-like" evidence="4">
    <location>
        <begin position="6"/>
        <end position="102"/>
    </location>
</feature>
<dbReference type="PANTHER" id="PTHR19944">
    <property type="entry name" value="MHC CLASS II-RELATED"/>
    <property type="match status" value="1"/>
</dbReference>
<evidence type="ECO:0000259" key="4">
    <source>
        <dbReference type="PROSITE" id="PS50835"/>
    </source>
</evidence>
<evidence type="ECO:0000256" key="1">
    <source>
        <dbReference type="ARBA" id="ARBA00023157"/>
    </source>
</evidence>
<proteinExistence type="predicted"/>
<dbReference type="PROSITE" id="PS00290">
    <property type="entry name" value="IG_MHC"/>
    <property type="match status" value="1"/>
</dbReference>
<reference evidence="5" key="2">
    <citation type="submission" date="2025-09" db="UniProtKB">
        <authorList>
            <consortium name="Ensembl"/>
        </authorList>
    </citation>
    <scope>IDENTIFICATION</scope>
</reference>